<evidence type="ECO:0000256" key="5">
    <source>
        <dbReference type="ARBA" id="ARBA00022679"/>
    </source>
</evidence>
<evidence type="ECO:0000256" key="7">
    <source>
        <dbReference type="ARBA" id="ARBA00023204"/>
    </source>
</evidence>
<comment type="function">
    <text evidence="9">Involved in the cellular defense against the biological effects of O6-methylguanine (O6-MeG) and O4-methylthymine (O4-MeT) in DNA. Repairs the methylated nucleobase in DNA by stoichiometrically transferring the methyl group to a cysteine residue in the enzyme. This is a suicide reaction: the enzyme is irreversibly inactivated.</text>
</comment>
<dbReference type="InterPro" id="IPR001497">
    <property type="entry name" value="MethylDNA_cys_MeTrfase_AS"/>
</dbReference>
<dbReference type="RefSeq" id="WP_004070883.1">
    <property type="nucleotide sequence ID" value="NZ_CM001488.1"/>
</dbReference>
<dbReference type="GO" id="GO:0006307">
    <property type="term" value="P:DNA alkylation repair"/>
    <property type="evidence" value="ECO:0007669"/>
    <property type="project" value="UniProtKB-UniRule"/>
</dbReference>
<dbReference type="Gene3D" id="3.30.160.70">
    <property type="entry name" value="Methylated DNA-protein cysteine methyltransferase domain"/>
    <property type="match status" value="1"/>
</dbReference>
<reference evidence="12 13" key="1">
    <citation type="submission" date="2011-09" db="EMBL/GenBank/DDBJ databases">
        <authorList>
            <consortium name="US DOE Joint Genome Institute (JGI-PGF)"/>
            <person name="Lucas S."/>
            <person name="Han J."/>
            <person name="Lapidus A."/>
            <person name="Cheng J.-F."/>
            <person name="Goodwin L."/>
            <person name="Pitluck S."/>
            <person name="Peters L."/>
            <person name="Land M.L."/>
            <person name="Hauser L."/>
            <person name="Orellana R."/>
            <person name="Lovley D."/>
            <person name="Woyke T.J."/>
        </authorList>
    </citation>
    <scope>NUCLEOTIDE SEQUENCE [LARGE SCALE GENOMIC DNA]</scope>
    <source>
        <strain evidence="12 13">2ac9</strain>
    </source>
</reference>
<feature type="active site" description="Nucleophile; methyl group acceptor" evidence="9">
    <location>
        <position position="128"/>
    </location>
</feature>
<dbReference type="FunFam" id="1.10.10.10:FF:000214">
    <property type="entry name" value="Methylated-DNA--protein-cysteine methyltransferase"/>
    <property type="match status" value="1"/>
</dbReference>
<sequence length="160" mass="17653">MYYTKFNTRFCEITLAGDEKGLALLHLNTGEGSREFEIRNAWELKPEFFKDAQSQILEYLAGKREVFEVSLNPAGTEFQKTVWAQLRTIPYNSLASYGDIAKKLGNPKAARAVGAANGKNPIPLIIPCHRVVGADGNLTGFAHGLAIKEKLIALEQGLIF</sequence>
<dbReference type="PANTHER" id="PTHR10815:SF5">
    <property type="entry name" value="METHYLATED-DNA--PROTEIN-CYSTEINE METHYLTRANSFERASE"/>
    <property type="match status" value="1"/>
</dbReference>
<feature type="domain" description="Methylated-DNA-[protein]-cysteine S-methyltransferase DNA binding" evidence="10">
    <location>
        <begin position="77"/>
        <end position="156"/>
    </location>
</feature>
<evidence type="ECO:0000256" key="8">
    <source>
        <dbReference type="ARBA" id="ARBA00049348"/>
    </source>
</evidence>
<organism evidence="12 13">
    <name type="scientific">Desulfobacter postgatei 2ac9</name>
    <dbReference type="NCBI Taxonomy" id="879212"/>
    <lineage>
        <taxon>Bacteria</taxon>
        <taxon>Pseudomonadati</taxon>
        <taxon>Thermodesulfobacteriota</taxon>
        <taxon>Desulfobacteria</taxon>
        <taxon>Desulfobacterales</taxon>
        <taxon>Desulfobacteraceae</taxon>
        <taxon>Desulfobacter</taxon>
    </lineage>
</organism>
<comment type="catalytic activity">
    <reaction evidence="8 9">
        <text>a 6-O-methyl-2'-deoxyguanosine in DNA + L-cysteinyl-[protein] = S-methyl-L-cysteinyl-[protein] + a 2'-deoxyguanosine in DNA</text>
        <dbReference type="Rhea" id="RHEA:24000"/>
        <dbReference type="Rhea" id="RHEA-COMP:10131"/>
        <dbReference type="Rhea" id="RHEA-COMP:10132"/>
        <dbReference type="Rhea" id="RHEA-COMP:11367"/>
        <dbReference type="Rhea" id="RHEA-COMP:11368"/>
        <dbReference type="ChEBI" id="CHEBI:29950"/>
        <dbReference type="ChEBI" id="CHEBI:82612"/>
        <dbReference type="ChEBI" id="CHEBI:85445"/>
        <dbReference type="ChEBI" id="CHEBI:85448"/>
        <dbReference type="EC" id="2.1.1.63"/>
    </reaction>
</comment>
<comment type="subcellular location">
    <subcellularLocation>
        <location evidence="9">Cytoplasm</location>
    </subcellularLocation>
</comment>
<dbReference type="Gene3D" id="1.10.10.10">
    <property type="entry name" value="Winged helix-like DNA-binding domain superfamily/Winged helix DNA-binding domain"/>
    <property type="match status" value="1"/>
</dbReference>
<evidence type="ECO:0000256" key="4">
    <source>
        <dbReference type="ARBA" id="ARBA00022603"/>
    </source>
</evidence>
<evidence type="ECO:0000256" key="2">
    <source>
        <dbReference type="ARBA" id="ARBA00008711"/>
    </source>
</evidence>
<dbReference type="GO" id="GO:0032259">
    <property type="term" value="P:methylation"/>
    <property type="evidence" value="ECO:0007669"/>
    <property type="project" value="UniProtKB-KW"/>
</dbReference>
<dbReference type="eggNOG" id="COG0350">
    <property type="taxonomic scope" value="Bacteria"/>
</dbReference>
<protein>
    <recommendedName>
        <fullName evidence="9">Methylated-DNA--protein-cysteine methyltransferase</fullName>
        <ecNumber evidence="9">2.1.1.63</ecNumber>
    </recommendedName>
    <alternativeName>
        <fullName evidence="9">6-O-methylguanine-DNA methyltransferase</fullName>
        <shortName evidence="9">MGMT</shortName>
    </alternativeName>
    <alternativeName>
        <fullName evidence="9">O-6-methylguanine-DNA-alkyltransferase</fullName>
    </alternativeName>
</protein>
<dbReference type="SUPFAM" id="SSF46767">
    <property type="entry name" value="Methylated DNA-protein cysteine methyltransferase, C-terminal domain"/>
    <property type="match status" value="1"/>
</dbReference>
<dbReference type="InterPro" id="IPR036388">
    <property type="entry name" value="WH-like_DNA-bd_sf"/>
</dbReference>
<keyword evidence="5 9" id="KW-0808">Transferase</keyword>
<dbReference type="PROSITE" id="PS00374">
    <property type="entry name" value="MGMT"/>
    <property type="match status" value="1"/>
</dbReference>
<dbReference type="PANTHER" id="PTHR10815">
    <property type="entry name" value="METHYLATED-DNA--PROTEIN-CYSTEINE METHYLTRANSFERASE"/>
    <property type="match status" value="1"/>
</dbReference>
<evidence type="ECO:0000256" key="6">
    <source>
        <dbReference type="ARBA" id="ARBA00022763"/>
    </source>
</evidence>
<evidence type="ECO:0000313" key="13">
    <source>
        <dbReference type="Proteomes" id="UP000005778"/>
    </source>
</evidence>
<evidence type="ECO:0000313" key="12">
    <source>
        <dbReference type="EMBL" id="EIM62361.1"/>
    </source>
</evidence>
<keyword evidence="3 9" id="KW-0963">Cytoplasm</keyword>
<dbReference type="AlphaFoldDB" id="I5AYP8"/>
<keyword evidence="4 9" id="KW-0489">Methyltransferase</keyword>
<dbReference type="HOGENOM" id="CLU_000445_52_2_7"/>
<reference evidence="12 13" key="2">
    <citation type="submission" date="2012-02" db="EMBL/GenBank/DDBJ databases">
        <title>Improved High-Quality Draft sequence of Desulfobacter postgatei 2ac9.</title>
        <authorList>
            <consortium name="US DOE Joint Genome Institute"/>
            <person name="Lucas S."/>
            <person name="Han J."/>
            <person name="Lapidus A."/>
            <person name="Cheng J.-F."/>
            <person name="Goodwin L."/>
            <person name="Pitluck S."/>
            <person name="Peters L."/>
            <person name="Ovchinnikova G."/>
            <person name="Held B."/>
            <person name="Detter J.C."/>
            <person name="Han C."/>
            <person name="Tapia R."/>
            <person name="Land M."/>
            <person name="Hauser L."/>
            <person name="Kyrpides N."/>
            <person name="Ivanova N."/>
            <person name="Pagani I."/>
            <person name="Orellana R."/>
            <person name="Lovley D."/>
            <person name="Woyke T."/>
        </authorList>
    </citation>
    <scope>NUCLEOTIDE SEQUENCE [LARGE SCALE GENOMIC DNA]</scope>
    <source>
        <strain evidence="12 13">2ac9</strain>
    </source>
</reference>
<dbReference type="GO" id="GO:0005737">
    <property type="term" value="C:cytoplasm"/>
    <property type="evidence" value="ECO:0007669"/>
    <property type="project" value="UniProtKB-SubCell"/>
</dbReference>
<dbReference type="HAMAP" id="MF_00772">
    <property type="entry name" value="OGT"/>
    <property type="match status" value="1"/>
</dbReference>
<keyword evidence="6 9" id="KW-0227">DNA damage</keyword>
<dbReference type="STRING" id="879212.DespoDRAFT_00331"/>
<name>I5AYP8_9BACT</name>
<evidence type="ECO:0000256" key="9">
    <source>
        <dbReference type="HAMAP-Rule" id="MF_00772"/>
    </source>
</evidence>
<dbReference type="EMBL" id="CM001488">
    <property type="protein sequence ID" value="EIM62361.1"/>
    <property type="molecule type" value="Genomic_DNA"/>
</dbReference>
<gene>
    <name evidence="12" type="ORF">DespoDRAFT_00331</name>
</gene>
<proteinExistence type="inferred from homology"/>
<dbReference type="Pfam" id="PF01035">
    <property type="entry name" value="DNA_binding_1"/>
    <property type="match status" value="1"/>
</dbReference>
<dbReference type="SUPFAM" id="SSF53155">
    <property type="entry name" value="Methylated DNA-protein cysteine methyltransferase domain"/>
    <property type="match status" value="1"/>
</dbReference>
<keyword evidence="7 9" id="KW-0234">DNA repair</keyword>
<dbReference type="InterPro" id="IPR036631">
    <property type="entry name" value="MGMT_N_sf"/>
</dbReference>
<dbReference type="CDD" id="cd06445">
    <property type="entry name" value="ATase"/>
    <property type="match status" value="1"/>
</dbReference>
<keyword evidence="13" id="KW-1185">Reference proteome</keyword>
<dbReference type="NCBIfam" id="TIGR00589">
    <property type="entry name" value="ogt"/>
    <property type="match status" value="1"/>
</dbReference>
<dbReference type="InterPro" id="IPR023546">
    <property type="entry name" value="MGMT"/>
</dbReference>
<dbReference type="OrthoDB" id="9802228at2"/>
<dbReference type="EC" id="2.1.1.63" evidence="9"/>
<comment type="similarity">
    <text evidence="2 9">Belongs to the MGMT family.</text>
</comment>
<evidence type="ECO:0000256" key="3">
    <source>
        <dbReference type="ARBA" id="ARBA00022490"/>
    </source>
</evidence>
<dbReference type="InterPro" id="IPR036217">
    <property type="entry name" value="MethylDNA_cys_MeTrfase_DNAb"/>
</dbReference>
<evidence type="ECO:0000259" key="10">
    <source>
        <dbReference type="Pfam" id="PF01035"/>
    </source>
</evidence>
<dbReference type="Proteomes" id="UP000005778">
    <property type="component" value="Chromosome"/>
</dbReference>
<accession>I5AYP8</accession>
<dbReference type="InterPro" id="IPR008332">
    <property type="entry name" value="MethylG_MeTrfase_N"/>
</dbReference>
<comment type="miscellaneous">
    <text evidence="9">This enzyme catalyzes only one turnover and therefore is not strictly catalytic. According to one definition, an enzyme is a biocatalyst that acts repeatedly and over many reaction cycles.</text>
</comment>
<dbReference type="Pfam" id="PF02870">
    <property type="entry name" value="Methyltransf_1N"/>
    <property type="match status" value="1"/>
</dbReference>
<comment type="catalytic activity">
    <reaction evidence="1 9">
        <text>a 4-O-methyl-thymidine in DNA + L-cysteinyl-[protein] = a thymidine in DNA + S-methyl-L-cysteinyl-[protein]</text>
        <dbReference type="Rhea" id="RHEA:53428"/>
        <dbReference type="Rhea" id="RHEA-COMP:10131"/>
        <dbReference type="Rhea" id="RHEA-COMP:10132"/>
        <dbReference type="Rhea" id="RHEA-COMP:13555"/>
        <dbReference type="Rhea" id="RHEA-COMP:13556"/>
        <dbReference type="ChEBI" id="CHEBI:29950"/>
        <dbReference type="ChEBI" id="CHEBI:82612"/>
        <dbReference type="ChEBI" id="CHEBI:137386"/>
        <dbReference type="ChEBI" id="CHEBI:137387"/>
        <dbReference type="EC" id="2.1.1.63"/>
    </reaction>
</comment>
<dbReference type="InterPro" id="IPR014048">
    <property type="entry name" value="MethylDNA_cys_MeTrfase_DNA-bd"/>
</dbReference>
<dbReference type="GO" id="GO:0003908">
    <property type="term" value="F:methylated-DNA-[protein]-cysteine S-methyltransferase activity"/>
    <property type="evidence" value="ECO:0007669"/>
    <property type="project" value="UniProtKB-UniRule"/>
</dbReference>
<feature type="domain" description="Methylguanine DNA methyltransferase ribonuclease-like" evidence="11">
    <location>
        <begin position="1"/>
        <end position="72"/>
    </location>
</feature>
<evidence type="ECO:0000256" key="1">
    <source>
        <dbReference type="ARBA" id="ARBA00001286"/>
    </source>
</evidence>
<evidence type="ECO:0000259" key="11">
    <source>
        <dbReference type="Pfam" id="PF02870"/>
    </source>
</evidence>